<evidence type="ECO:0000259" key="2">
    <source>
        <dbReference type="PROSITE" id="PS50879"/>
    </source>
</evidence>
<reference evidence="3 4" key="1">
    <citation type="journal article" date="2022" name="G3 (Bethesda)">
        <title>Whole-genome sequence and methylome profiling of the almond [Prunus dulcis (Mill.) D.A. Webb] cultivar 'Nonpareil'.</title>
        <authorList>
            <person name="D'Amico-Willman K.M."/>
            <person name="Ouma W.Z."/>
            <person name="Meulia T."/>
            <person name="Sideli G.M."/>
            <person name="Gradziel T.M."/>
            <person name="Fresnedo-Ramirez J."/>
        </authorList>
    </citation>
    <scope>NUCLEOTIDE SEQUENCE [LARGE SCALE GENOMIC DNA]</scope>
    <source>
        <strain evidence="3">Clone GOH B32 T37-40</strain>
    </source>
</reference>
<sequence length="324" mass="35826">MALRLLLVMAVLLFCLATQIVMSYATRGAGCTQGQTCAQGHAGEEIIPVVPWDEWWELALKDSSNPQIALLPLHPELRANFNSMEAWEYAQSLSGKPYGYHNMMFSWIDTMADNYPPRLDTHLPLLRETFTLFLWGQVCSLLMLQICGMKLSTSGWGLDLYEILIEIENHEIAFDNLLTIPEQDEGNQGWQRQVEKSLSNLNANVITTNTVRKGDIVGVYKSFGDCQAQLSSSGFCTLEFDGASKGNPGLAGAGAVLRADDGSLICELHEGLGVRTNNVAEYRALILGLKYALKKGFTKIRVKGDSKLVCMQGPLLHFQSLVCM</sequence>
<dbReference type="PANTHER" id="PTHR31354">
    <property type="entry name" value="OS01G0793500 PROTEIN"/>
    <property type="match status" value="1"/>
</dbReference>
<feature type="signal peptide" evidence="1">
    <location>
        <begin position="1"/>
        <end position="17"/>
    </location>
</feature>
<evidence type="ECO:0000256" key="1">
    <source>
        <dbReference type="SAM" id="SignalP"/>
    </source>
</evidence>
<protein>
    <recommendedName>
        <fullName evidence="2">RNase H type-1 domain-containing protein</fullName>
    </recommendedName>
</protein>
<feature type="domain" description="RNase H type-1" evidence="2">
    <location>
        <begin position="232"/>
        <end position="324"/>
    </location>
</feature>
<organism evidence="3 4">
    <name type="scientific">Prunus dulcis</name>
    <name type="common">Almond</name>
    <name type="synonym">Amygdalus dulcis</name>
    <dbReference type="NCBI Taxonomy" id="3755"/>
    <lineage>
        <taxon>Eukaryota</taxon>
        <taxon>Viridiplantae</taxon>
        <taxon>Streptophyta</taxon>
        <taxon>Embryophyta</taxon>
        <taxon>Tracheophyta</taxon>
        <taxon>Spermatophyta</taxon>
        <taxon>Magnoliopsida</taxon>
        <taxon>eudicotyledons</taxon>
        <taxon>Gunneridae</taxon>
        <taxon>Pentapetalae</taxon>
        <taxon>rosids</taxon>
        <taxon>fabids</taxon>
        <taxon>Rosales</taxon>
        <taxon>Rosaceae</taxon>
        <taxon>Amygdaloideae</taxon>
        <taxon>Amygdaleae</taxon>
        <taxon>Prunus</taxon>
    </lineage>
</organism>
<dbReference type="Pfam" id="PF13456">
    <property type="entry name" value="RVT_3"/>
    <property type="match status" value="1"/>
</dbReference>
<comment type="caution">
    <text evidence="3">The sequence shown here is derived from an EMBL/GenBank/DDBJ whole genome shotgun (WGS) entry which is preliminary data.</text>
</comment>
<dbReference type="InterPro" id="IPR012337">
    <property type="entry name" value="RNaseH-like_sf"/>
</dbReference>
<dbReference type="Gene3D" id="3.30.420.10">
    <property type="entry name" value="Ribonuclease H-like superfamily/Ribonuclease H"/>
    <property type="match status" value="1"/>
</dbReference>
<dbReference type="GO" id="GO:0003676">
    <property type="term" value="F:nucleic acid binding"/>
    <property type="evidence" value="ECO:0007669"/>
    <property type="project" value="InterPro"/>
</dbReference>
<name>A0AAD4ZQS6_PRUDU</name>
<dbReference type="AlphaFoldDB" id="A0AAD4ZQS6"/>
<dbReference type="PROSITE" id="PS50879">
    <property type="entry name" value="RNASE_H_1"/>
    <property type="match status" value="1"/>
</dbReference>
<dbReference type="CDD" id="cd09279">
    <property type="entry name" value="RNase_HI_like"/>
    <property type="match status" value="1"/>
</dbReference>
<dbReference type="GO" id="GO:0004523">
    <property type="term" value="F:RNA-DNA hybrid ribonuclease activity"/>
    <property type="evidence" value="ECO:0007669"/>
    <property type="project" value="InterPro"/>
</dbReference>
<dbReference type="SUPFAM" id="SSF53098">
    <property type="entry name" value="Ribonuclease H-like"/>
    <property type="match status" value="1"/>
</dbReference>
<accession>A0AAD4ZQS6</accession>
<feature type="chain" id="PRO_5041962140" description="RNase H type-1 domain-containing protein" evidence="1">
    <location>
        <begin position="18"/>
        <end position="324"/>
    </location>
</feature>
<dbReference type="EMBL" id="JAJFAZ020000001">
    <property type="protein sequence ID" value="KAI5352470.1"/>
    <property type="molecule type" value="Genomic_DNA"/>
</dbReference>
<keyword evidence="4" id="KW-1185">Reference proteome</keyword>
<proteinExistence type="predicted"/>
<evidence type="ECO:0000313" key="3">
    <source>
        <dbReference type="EMBL" id="KAI5352470.1"/>
    </source>
</evidence>
<dbReference type="InterPro" id="IPR036397">
    <property type="entry name" value="RNaseH_sf"/>
</dbReference>
<evidence type="ECO:0000313" key="4">
    <source>
        <dbReference type="Proteomes" id="UP001054821"/>
    </source>
</evidence>
<dbReference type="InterPro" id="IPR002156">
    <property type="entry name" value="RNaseH_domain"/>
</dbReference>
<keyword evidence="1" id="KW-0732">Signal</keyword>
<dbReference type="PANTHER" id="PTHR31354:SF7">
    <property type="entry name" value="OS09G0392000 PROTEIN"/>
    <property type="match status" value="1"/>
</dbReference>
<dbReference type="Proteomes" id="UP001054821">
    <property type="component" value="Chromosome 1"/>
</dbReference>
<gene>
    <name evidence="3" type="ORF">L3X38_005361</name>
</gene>